<evidence type="ECO:0000256" key="12">
    <source>
        <dbReference type="ARBA" id="ARBA00023180"/>
    </source>
</evidence>
<evidence type="ECO:0000256" key="13">
    <source>
        <dbReference type="ARBA" id="ARBA00023273"/>
    </source>
</evidence>
<dbReference type="InterPro" id="IPR020846">
    <property type="entry name" value="MFS_dom"/>
</dbReference>
<evidence type="ECO:0000256" key="5">
    <source>
        <dbReference type="ARBA" id="ARBA00007004"/>
    </source>
</evidence>
<keyword evidence="9 18" id="KW-0812">Transmembrane</keyword>
<evidence type="ECO:0000313" key="21">
    <source>
        <dbReference type="RefSeq" id="XP_054855830.1"/>
    </source>
</evidence>
<dbReference type="PANTHER" id="PTHR23503">
    <property type="entry name" value="SOLUTE CARRIER FAMILY 2"/>
    <property type="match status" value="1"/>
</dbReference>
<evidence type="ECO:0000256" key="18">
    <source>
        <dbReference type="SAM" id="Phobius"/>
    </source>
</evidence>
<dbReference type="InterPro" id="IPR036259">
    <property type="entry name" value="MFS_trans_sf"/>
</dbReference>
<dbReference type="InterPro" id="IPR005828">
    <property type="entry name" value="MFS_sugar_transport-like"/>
</dbReference>
<feature type="transmembrane region" description="Helical" evidence="18">
    <location>
        <begin position="97"/>
        <end position="116"/>
    </location>
</feature>
<keyword evidence="12" id="KW-0325">Glycoprotein</keyword>
<evidence type="ECO:0000259" key="19">
    <source>
        <dbReference type="PROSITE" id="PS50850"/>
    </source>
</evidence>
<dbReference type="GO" id="GO:0046323">
    <property type="term" value="P:D-glucose import"/>
    <property type="evidence" value="ECO:0007669"/>
    <property type="project" value="TreeGrafter"/>
</dbReference>
<evidence type="ECO:0000313" key="20">
    <source>
        <dbReference type="Proteomes" id="UP001190640"/>
    </source>
</evidence>
<feature type="transmembrane region" description="Helical" evidence="18">
    <location>
        <begin position="363"/>
        <end position="381"/>
    </location>
</feature>
<organism evidence="20 21">
    <name type="scientific">Eublepharis macularius</name>
    <name type="common">Leopard gecko</name>
    <name type="synonym">Cyrtodactylus macularius</name>
    <dbReference type="NCBI Taxonomy" id="481883"/>
    <lineage>
        <taxon>Eukaryota</taxon>
        <taxon>Metazoa</taxon>
        <taxon>Chordata</taxon>
        <taxon>Craniata</taxon>
        <taxon>Vertebrata</taxon>
        <taxon>Euteleostomi</taxon>
        <taxon>Lepidosauria</taxon>
        <taxon>Squamata</taxon>
        <taxon>Bifurcata</taxon>
        <taxon>Gekkota</taxon>
        <taxon>Eublepharidae</taxon>
        <taxon>Eublepharinae</taxon>
        <taxon>Eublepharis</taxon>
    </lineage>
</organism>
<feature type="transmembrane region" description="Helical" evidence="18">
    <location>
        <begin position="122"/>
        <end position="144"/>
    </location>
</feature>
<evidence type="ECO:0000256" key="3">
    <source>
        <dbReference type="ARBA" id="ARBA00004484"/>
    </source>
</evidence>
<dbReference type="PROSITE" id="PS00216">
    <property type="entry name" value="SUGAR_TRANSPORT_1"/>
    <property type="match status" value="1"/>
</dbReference>
<dbReference type="PRINTS" id="PR00171">
    <property type="entry name" value="SUGRTRNSPORT"/>
</dbReference>
<keyword evidence="11 18" id="KW-0472">Membrane</keyword>
<feature type="transmembrane region" description="Helical" evidence="18">
    <location>
        <begin position="185"/>
        <end position="207"/>
    </location>
</feature>
<feature type="transmembrane region" description="Helical" evidence="18">
    <location>
        <begin position="64"/>
        <end position="85"/>
    </location>
</feature>
<dbReference type="PANTHER" id="PTHR23503:SF99">
    <property type="entry name" value="SOLUTE CARRIER FAMILY 2, FACILITATED GLUCOSE TRANSPORTER MEMBER 3"/>
    <property type="match status" value="1"/>
</dbReference>
<dbReference type="GO" id="GO:0070837">
    <property type="term" value="P:dehydroascorbic acid transport"/>
    <property type="evidence" value="ECO:0007669"/>
    <property type="project" value="TreeGrafter"/>
</dbReference>
<comment type="function">
    <text evidence="16">Facilitative glucose transporter. Can also mediate the uptake of various other monosaccharides across the cell membrane. Mediates the uptake of glucose, 2-deoxyglucose, galactose, mannose, xylose and fucose, and probably also dehydroascorbate. Does not mediate fructose transport. Required for mesendoderm differentiation.</text>
</comment>
<evidence type="ECO:0000256" key="15">
    <source>
        <dbReference type="ARBA" id="ARBA00039287"/>
    </source>
</evidence>
<evidence type="ECO:0000256" key="8">
    <source>
        <dbReference type="ARBA" id="ARBA00022597"/>
    </source>
</evidence>
<dbReference type="InterPro" id="IPR005829">
    <property type="entry name" value="Sugar_transporter_CS"/>
</dbReference>
<comment type="catalytic activity">
    <reaction evidence="14">
        <text>D-galactose(in) = D-galactose(out)</text>
        <dbReference type="Rhea" id="RHEA:34915"/>
        <dbReference type="ChEBI" id="CHEBI:4139"/>
    </reaction>
</comment>
<feature type="transmembrane region" description="Helical" evidence="18">
    <location>
        <begin position="156"/>
        <end position="179"/>
    </location>
</feature>
<dbReference type="GeneID" id="129343569"/>
<dbReference type="GO" id="GO:0005886">
    <property type="term" value="C:plasma membrane"/>
    <property type="evidence" value="ECO:0007669"/>
    <property type="project" value="UniProtKB-SubCell"/>
</dbReference>
<sequence>MEARESKVTCPLVCAVFVAVIGSIQYGYNTGVINAPEEIIKSFFNETWIERTGEPISKNLLTSLWSLSVAIFSVGGMIGSFSVGLFVNRFGRRNSMLLVNILAIIGGTLMGFSKLAKAVEMLIVGRFIIGLFCGLCTGFVPMYISEVSPTALRGAFGTMNQLGVVVGILVAQVFGLEVIMGTKMLWPLLLGFTIILAILQCAALPFCPESPRFLLINKKEEEKAQAVLQKLRGTQDVSSDIQEMKEESAKMSQEKKVTIPELFRSPSYRQAIIIAIALQLSQQLSGINAVFYYSTGIFKDAGVQQPVYATIGAGVVNTVFTVVSLFLVERAGRRTLHLVGLGGMAVCAVFMTIALVLQKTVAWMSYISIISILAFVALFEIGPGPIPWFIVSELFSQGPRPAAVAVAGCSNWTSNFLVAMLFPYAAEYCGPYVFIIFIVFLVFFFIFTFFKVPETKGRTFEDISSGFERRAVDGVATATVEKGPVMEMTSIQPTKDVAGDI</sequence>
<reference evidence="21" key="1">
    <citation type="submission" date="2025-08" db="UniProtKB">
        <authorList>
            <consortium name="RefSeq"/>
        </authorList>
    </citation>
    <scope>IDENTIFICATION</scope>
    <source>
        <tissue evidence="21">Blood</tissue>
    </source>
</reference>
<keyword evidence="10 18" id="KW-1133">Transmembrane helix</keyword>
<dbReference type="NCBIfam" id="TIGR00879">
    <property type="entry name" value="SP"/>
    <property type="match status" value="1"/>
</dbReference>
<keyword evidence="8" id="KW-0762">Sugar transport</keyword>
<dbReference type="InterPro" id="IPR002945">
    <property type="entry name" value="Glc_transpt_3"/>
</dbReference>
<dbReference type="GO" id="GO:0043204">
    <property type="term" value="C:perikaryon"/>
    <property type="evidence" value="ECO:0007669"/>
    <property type="project" value="UniProtKB-SubCell"/>
</dbReference>
<dbReference type="Proteomes" id="UP001190640">
    <property type="component" value="Chromosome 15"/>
</dbReference>
<feature type="transmembrane region" description="Helical" evidence="18">
    <location>
        <begin position="307"/>
        <end position="328"/>
    </location>
</feature>
<evidence type="ECO:0000256" key="6">
    <source>
        <dbReference type="ARBA" id="ARBA00022448"/>
    </source>
</evidence>
<evidence type="ECO:0000256" key="4">
    <source>
        <dbReference type="ARBA" id="ARBA00004651"/>
    </source>
</evidence>
<evidence type="ECO:0000256" key="7">
    <source>
        <dbReference type="ARBA" id="ARBA00022475"/>
    </source>
</evidence>
<dbReference type="GO" id="GO:0055056">
    <property type="term" value="F:D-glucose transmembrane transporter activity"/>
    <property type="evidence" value="ECO:0007669"/>
    <property type="project" value="InterPro"/>
</dbReference>
<evidence type="ECO:0000256" key="9">
    <source>
        <dbReference type="ARBA" id="ARBA00022692"/>
    </source>
</evidence>
<dbReference type="GO" id="GO:0042995">
    <property type="term" value="C:cell projection"/>
    <property type="evidence" value="ECO:0007669"/>
    <property type="project" value="UniProtKB-SubCell"/>
</dbReference>
<evidence type="ECO:0000256" key="17">
    <source>
        <dbReference type="RuleBase" id="RU003346"/>
    </source>
</evidence>
<dbReference type="Gene3D" id="1.20.1250.20">
    <property type="entry name" value="MFS general substrate transporter like domains"/>
    <property type="match status" value="1"/>
</dbReference>
<evidence type="ECO:0000256" key="14">
    <source>
        <dbReference type="ARBA" id="ARBA00034046"/>
    </source>
</evidence>
<dbReference type="Pfam" id="PF00083">
    <property type="entry name" value="Sugar_tr"/>
    <property type="match status" value="1"/>
</dbReference>
<evidence type="ECO:0000256" key="11">
    <source>
        <dbReference type="ARBA" id="ARBA00023136"/>
    </source>
</evidence>
<comment type="catalytic activity">
    <reaction evidence="1">
        <text>D-glucose(out) = D-glucose(in)</text>
        <dbReference type="Rhea" id="RHEA:60376"/>
        <dbReference type="ChEBI" id="CHEBI:4167"/>
    </reaction>
</comment>
<feature type="transmembrane region" description="Helical" evidence="18">
    <location>
        <begin position="335"/>
        <end position="357"/>
    </location>
</feature>
<proteinExistence type="inferred from homology"/>
<accession>A0AA97LHK2</accession>
<comment type="similarity">
    <text evidence="5">Belongs to the major facilitator superfamily. Sugar transporter (TC 2.A.1.1) family. Glucose transporter subfamily.</text>
</comment>
<feature type="transmembrane region" description="Helical" evidence="18">
    <location>
        <begin position="271"/>
        <end position="295"/>
    </location>
</feature>
<feature type="domain" description="Major facilitator superfamily (MFS) profile" evidence="19">
    <location>
        <begin position="15"/>
        <end position="456"/>
    </location>
</feature>
<evidence type="ECO:0000256" key="1">
    <source>
        <dbReference type="ARBA" id="ARBA00000618"/>
    </source>
</evidence>
<dbReference type="SUPFAM" id="SSF103473">
    <property type="entry name" value="MFS general substrate transporter"/>
    <property type="match status" value="1"/>
</dbReference>
<keyword evidence="6 17" id="KW-0813">Transport</keyword>
<dbReference type="AlphaFoldDB" id="A0AA97LHK2"/>
<dbReference type="PROSITE" id="PS00217">
    <property type="entry name" value="SUGAR_TRANSPORT_2"/>
    <property type="match status" value="1"/>
</dbReference>
<evidence type="ECO:0000256" key="2">
    <source>
        <dbReference type="ARBA" id="ARBA00004316"/>
    </source>
</evidence>
<keyword evidence="13" id="KW-0966">Cell projection</keyword>
<keyword evidence="20" id="KW-1185">Reference proteome</keyword>
<dbReference type="CDD" id="cd17431">
    <property type="entry name" value="MFS_GLUT_Class1"/>
    <property type="match status" value="1"/>
</dbReference>
<evidence type="ECO:0000256" key="16">
    <source>
        <dbReference type="ARBA" id="ARBA00045614"/>
    </source>
</evidence>
<dbReference type="PROSITE" id="PS50850">
    <property type="entry name" value="MFS"/>
    <property type="match status" value="1"/>
</dbReference>
<name>A0AA97LHK2_EUBMA</name>
<evidence type="ECO:0000256" key="10">
    <source>
        <dbReference type="ARBA" id="ARBA00022989"/>
    </source>
</evidence>
<feature type="transmembrane region" description="Helical" evidence="18">
    <location>
        <begin position="12"/>
        <end position="28"/>
    </location>
</feature>
<dbReference type="PRINTS" id="PR01192">
    <property type="entry name" value="GLUCTRSPORT3"/>
</dbReference>
<gene>
    <name evidence="21" type="primary">LOC129343569</name>
</gene>
<comment type="subcellular location">
    <subcellularLocation>
        <location evidence="4">Cell membrane</location>
        <topology evidence="4">Multi-pass membrane protein</topology>
    </subcellularLocation>
    <subcellularLocation>
        <location evidence="2">Cell projection</location>
    </subcellularLocation>
    <subcellularLocation>
        <location evidence="3">Perikaryon</location>
    </subcellularLocation>
</comment>
<keyword evidence="7" id="KW-1003">Cell membrane</keyword>
<dbReference type="FunFam" id="1.20.1250.20:FF:000040">
    <property type="entry name" value="Solute carrier family 2, facilitated glucose transporter member 1"/>
    <property type="match status" value="1"/>
</dbReference>
<dbReference type="InterPro" id="IPR045263">
    <property type="entry name" value="GLUT"/>
</dbReference>
<protein>
    <recommendedName>
        <fullName evidence="15">Solute carrier family 2, facilitated glucose transporter member 3</fullName>
    </recommendedName>
</protein>
<feature type="transmembrane region" description="Helical" evidence="18">
    <location>
        <begin position="402"/>
        <end position="426"/>
    </location>
</feature>
<dbReference type="InterPro" id="IPR003663">
    <property type="entry name" value="Sugar/inositol_transpt"/>
</dbReference>
<dbReference type="RefSeq" id="XP_054855830.1">
    <property type="nucleotide sequence ID" value="XM_054999855.1"/>
</dbReference>
<feature type="transmembrane region" description="Helical" evidence="18">
    <location>
        <begin position="432"/>
        <end position="450"/>
    </location>
</feature>